<dbReference type="PRINTS" id="PR00081">
    <property type="entry name" value="GDHRDH"/>
</dbReference>
<dbReference type="EMBL" id="BMPN01000004">
    <property type="protein sequence ID" value="GGJ65255.1"/>
    <property type="molecule type" value="Genomic_DNA"/>
</dbReference>
<evidence type="ECO:0000256" key="1">
    <source>
        <dbReference type="ARBA" id="ARBA00006484"/>
    </source>
</evidence>
<dbReference type="SUPFAM" id="SSF51735">
    <property type="entry name" value="NAD(P)-binding Rossmann-fold domains"/>
    <property type="match status" value="1"/>
</dbReference>
<sequence length="130" mass="13817">MSINVTGVFLGMKHDVPIMAEQKNGSIINASSEAGIIGTPGHVLYGASKGAVRIMTKDSAMEYAQADVRVISIHPGYIETAMADYASEQIGRSKEELDKTYPLGRMGKPAKMVLFLACDDSSFSTGAVSN</sequence>
<name>A0ABQ2DN84_9BACI</name>
<gene>
    <name evidence="3" type="ORF">GCM10007111_28910</name>
</gene>
<dbReference type="InterPro" id="IPR036291">
    <property type="entry name" value="NAD(P)-bd_dom_sf"/>
</dbReference>
<organism evidence="3 4">
    <name type="scientific">Virgibacillus kapii</name>
    <dbReference type="NCBI Taxonomy" id="1638645"/>
    <lineage>
        <taxon>Bacteria</taxon>
        <taxon>Bacillati</taxon>
        <taxon>Bacillota</taxon>
        <taxon>Bacilli</taxon>
        <taxon>Bacillales</taxon>
        <taxon>Bacillaceae</taxon>
        <taxon>Virgibacillus</taxon>
    </lineage>
</organism>
<dbReference type="Gene3D" id="3.40.50.720">
    <property type="entry name" value="NAD(P)-binding Rossmann-like Domain"/>
    <property type="match status" value="1"/>
</dbReference>
<evidence type="ECO:0000256" key="2">
    <source>
        <dbReference type="ARBA" id="ARBA00023002"/>
    </source>
</evidence>
<dbReference type="Proteomes" id="UP000634435">
    <property type="component" value="Unassembled WGS sequence"/>
</dbReference>
<evidence type="ECO:0000313" key="4">
    <source>
        <dbReference type="Proteomes" id="UP000634435"/>
    </source>
</evidence>
<keyword evidence="4" id="KW-1185">Reference proteome</keyword>
<dbReference type="PANTHER" id="PTHR24321:SF8">
    <property type="entry name" value="ESTRADIOL 17-BETA-DEHYDROGENASE 8-RELATED"/>
    <property type="match status" value="1"/>
</dbReference>
<evidence type="ECO:0008006" key="5">
    <source>
        <dbReference type="Google" id="ProtNLM"/>
    </source>
</evidence>
<keyword evidence="2" id="KW-0560">Oxidoreductase</keyword>
<dbReference type="Pfam" id="PF13561">
    <property type="entry name" value="adh_short_C2"/>
    <property type="match status" value="1"/>
</dbReference>
<proteinExistence type="inferred from homology"/>
<dbReference type="CDD" id="cd05233">
    <property type="entry name" value="SDR_c"/>
    <property type="match status" value="1"/>
</dbReference>
<protein>
    <recommendedName>
        <fullName evidence="5">SDR family NAD(P)-dependent oxidoreductase</fullName>
    </recommendedName>
</protein>
<evidence type="ECO:0000313" key="3">
    <source>
        <dbReference type="EMBL" id="GGJ65255.1"/>
    </source>
</evidence>
<accession>A0ABQ2DN84</accession>
<comment type="caution">
    <text evidence="3">The sequence shown here is derived from an EMBL/GenBank/DDBJ whole genome shotgun (WGS) entry which is preliminary data.</text>
</comment>
<dbReference type="InterPro" id="IPR002347">
    <property type="entry name" value="SDR_fam"/>
</dbReference>
<comment type="similarity">
    <text evidence="1">Belongs to the short-chain dehydrogenases/reductases (SDR) family.</text>
</comment>
<dbReference type="PANTHER" id="PTHR24321">
    <property type="entry name" value="DEHYDROGENASES, SHORT CHAIN"/>
    <property type="match status" value="1"/>
</dbReference>
<reference evidence="4" key="1">
    <citation type="journal article" date="2019" name="Int. J. Syst. Evol. Microbiol.">
        <title>The Global Catalogue of Microorganisms (GCM) 10K type strain sequencing project: providing services to taxonomists for standard genome sequencing and annotation.</title>
        <authorList>
            <consortium name="The Broad Institute Genomics Platform"/>
            <consortium name="The Broad Institute Genome Sequencing Center for Infectious Disease"/>
            <person name="Wu L."/>
            <person name="Ma J."/>
        </authorList>
    </citation>
    <scope>NUCLEOTIDE SEQUENCE [LARGE SCALE GENOMIC DNA]</scope>
    <source>
        <strain evidence="4">JCM 30071</strain>
    </source>
</reference>